<evidence type="ECO:0008006" key="3">
    <source>
        <dbReference type="Google" id="ProtNLM"/>
    </source>
</evidence>
<name>A0ABP0GN15_CLALP</name>
<dbReference type="SUPFAM" id="SSF53098">
    <property type="entry name" value="Ribonuclease H-like"/>
    <property type="match status" value="1"/>
</dbReference>
<evidence type="ECO:0000313" key="1">
    <source>
        <dbReference type="EMBL" id="CAK8692054.1"/>
    </source>
</evidence>
<protein>
    <recommendedName>
        <fullName evidence="3">DUF659 domain-containing protein</fullName>
    </recommendedName>
</protein>
<comment type="caution">
    <text evidence="1">The sequence shown here is derived from an EMBL/GenBank/DDBJ whole genome shotgun (WGS) entry which is preliminary data.</text>
</comment>
<accession>A0ABP0GN15</accession>
<dbReference type="EMBL" id="CAWYQH010000130">
    <property type="protein sequence ID" value="CAK8692054.1"/>
    <property type="molecule type" value="Genomic_DNA"/>
</dbReference>
<keyword evidence="2" id="KW-1185">Reference proteome</keyword>
<reference evidence="1 2" key="1">
    <citation type="submission" date="2024-02" db="EMBL/GenBank/DDBJ databases">
        <authorList>
            <person name="Daric V."/>
            <person name="Darras S."/>
        </authorList>
    </citation>
    <scope>NUCLEOTIDE SEQUENCE [LARGE SCALE GENOMIC DNA]</scope>
</reference>
<sequence>MVVDESEIDEKKFLNILVGKMTVPETTYIFNCKTLSKSADSDIVTGEIDDAIHCLGIARDHFCLLMTDAATYMTAAGNLLKKLYPKLFHVTCLAHLLHNCAMKVRAYFPAVDDLIERVKALTVKNKSRRALFSSIGQPPQPVVTRWASWLQAAFYYSKNLPEVRRIVENLGDGSILLQRAKEALKPQTLSAQLLQIEEQYSDLANIVLKMESSRYTMGQAYEDALSLDLGADSCAIKAYIQQRLTKNEVTCIMSMGRDDISPHLYKLFQNSQATSASVERSFSILKKILAKDRNFGEGHEKHYLIVKYNNANKAQ</sequence>
<proteinExistence type="predicted"/>
<gene>
    <name evidence="1" type="ORF">CVLEPA_LOCUS24805</name>
</gene>
<dbReference type="InterPro" id="IPR012337">
    <property type="entry name" value="RNaseH-like_sf"/>
</dbReference>
<evidence type="ECO:0000313" key="2">
    <source>
        <dbReference type="Proteomes" id="UP001642483"/>
    </source>
</evidence>
<organism evidence="1 2">
    <name type="scientific">Clavelina lepadiformis</name>
    <name type="common">Light-bulb sea squirt</name>
    <name type="synonym">Ascidia lepadiformis</name>
    <dbReference type="NCBI Taxonomy" id="159417"/>
    <lineage>
        <taxon>Eukaryota</taxon>
        <taxon>Metazoa</taxon>
        <taxon>Chordata</taxon>
        <taxon>Tunicata</taxon>
        <taxon>Ascidiacea</taxon>
        <taxon>Aplousobranchia</taxon>
        <taxon>Clavelinidae</taxon>
        <taxon>Clavelina</taxon>
    </lineage>
</organism>
<dbReference type="Proteomes" id="UP001642483">
    <property type="component" value="Unassembled WGS sequence"/>
</dbReference>